<dbReference type="RefSeq" id="WP_285569205.1">
    <property type="nucleotide sequence ID" value="NZ_BSTK01000003.1"/>
</dbReference>
<gene>
    <name evidence="2" type="ORF">Airi02_020910</name>
</gene>
<organism evidence="2 3">
    <name type="scientific">Actinoallomurus iriomotensis</name>
    <dbReference type="NCBI Taxonomy" id="478107"/>
    <lineage>
        <taxon>Bacteria</taxon>
        <taxon>Bacillati</taxon>
        <taxon>Actinomycetota</taxon>
        <taxon>Actinomycetes</taxon>
        <taxon>Streptosporangiales</taxon>
        <taxon>Thermomonosporaceae</taxon>
        <taxon>Actinoallomurus</taxon>
    </lineage>
</organism>
<evidence type="ECO:0000313" key="2">
    <source>
        <dbReference type="EMBL" id="GLY84162.1"/>
    </source>
</evidence>
<dbReference type="PIRSF" id="PIRSF006425">
    <property type="entry name" value="UCP006425_WD40"/>
    <property type="match status" value="1"/>
</dbReference>
<proteinExistence type="predicted"/>
<protein>
    <recommendedName>
        <fullName evidence="4">Beta propeller domain-containing protein</fullName>
    </recommendedName>
</protein>
<sequence length="609" mass="62660">MGSDSRSGARPVLAVAVAGLIIAGCGAGGAATHVRPGSSIRLVAYDDCGELLGGLRKATAAHVGPYGLGGDPVMRPLAGGRVPGDMKAGQQAAAPHSDTNVQEPGVDEPDQVKTDGRRIVTVARGRLIVVDAASRRRTGALDLRAGGAWSAGELMLYGDRALVVLHPAITFAREGIVDVPGTAPGGSGPRLVLVDLRGTPRVVSSMQIDGSYVDARRTGPTARIVVRSAPRIAFPQRHGGTDAEATAANRRAVRSASLDAWLPRYSVARGGRTTAEKVPCDQVSHPSSYTGLSMVSVLSVDLSGDMADASPVAVVAGGETVYGSSTGLYVTDRPSGTADRTDVYRFDAGSSGPPRFAASGSVPGTPVGRYALSEYAGNLRVATTSGGTVRSPGTSQSAVYVLARRGTRLEQVGEAGGLGRGERLYAVRFAGPAGYVATFRQTDPLYVLDLRDPARPRVTGELKISGYSAYLHPAGDGRLIGVGQQADATGHVKGAQVSLFDVSDPAAPRRLSGYTLPSSWSTVEGDPRAFLYWPATGLTVVPMGGRDGALVLSAGASSVRRLGGVRPPDAAGPVQRALLVGGTLWTLSASGLQANDATTLARTAWLPFA</sequence>
<dbReference type="PROSITE" id="PS51257">
    <property type="entry name" value="PROKAR_LIPOPROTEIN"/>
    <property type="match status" value="1"/>
</dbReference>
<name>A0A9W6S1P7_9ACTN</name>
<accession>A0A9W6S1P7</accession>
<evidence type="ECO:0000313" key="3">
    <source>
        <dbReference type="Proteomes" id="UP001165074"/>
    </source>
</evidence>
<feature type="region of interest" description="Disordered" evidence="1">
    <location>
        <begin position="84"/>
        <end position="111"/>
    </location>
</feature>
<dbReference type="Pfam" id="PF09826">
    <property type="entry name" value="Beta_propel"/>
    <property type="match status" value="1"/>
</dbReference>
<evidence type="ECO:0008006" key="4">
    <source>
        <dbReference type="Google" id="ProtNLM"/>
    </source>
</evidence>
<dbReference type="Proteomes" id="UP001165074">
    <property type="component" value="Unassembled WGS sequence"/>
</dbReference>
<comment type="caution">
    <text evidence="2">The sequence shown here is derived from an EMBL/GenBank/DDBJ whole genome shotgun (WGS) entry which is preliminary data.</text>
</comment>
<dbReference type="EMBL" id="BSTK01000003">
    <property type="protein sequence ID" value="GLY84162.1"/>
    <property type="molecule type" value="Genomic_DNA"/>
</dbReference>
<reference evidence="2" key="1">
    <citation type="submission" date="2023-03" db="EMBL/GenBank/DDBJ databases">
        <title>Actinoallomurus iriomotensis NBRC 103684.</title>
        <authorList>
            <person name="Ichikawa N."/>
            <person name="Sato H."/>
            <person name="Tonouchi N."/>
        </authorList>
    </citation>
    <scope>NUCLEOTIDE SEQUENCE</scope>
    <source>
        <strain evidence="2">NBRC 103684</strain>
    </source>
</reference>
<dbReference type="SUPFAM" id="SSF69322">
    <property type="entry name" value="Tricorn protease domain 2"/>
    <property type="match status" value="1"/>
</dbReference>
<evidence type="ECO:0000256" key="1">
    <source>
        <dbReference type="SAM" id="MobiDB-lite"/>
    </source>
</evidence>
<dbReference type="InterPro" id="IPR019198">
    <property type="entry name" value="Beta_propeller_containing"/>
</dbReference>
<keyword evidence="3" id="KW-1185">Reference proteome</keyword>
<dbReference type="InterPro" id="IPR014441">
    <property type="entry name" value="UCP006425_b-propeller"/>
</dbReference>
<dbReference type="AlphaFoldDB" id="A0A9W6S1P7"/>